<protein>
    <submittedName>
        <fullName evidence="2">Uncharacterized protein</fullName>
    </submittedName>
</protein>
<reference evidence="2 3" key="1">
    <citation type="journal article" date="2023" name="Environ Microbiome">
        <title>A coral-associated actinobacterium mitigates coral bleaching under heat stress.</title>
        <authorList>
            <person name="Li J."/>
            <person name="Zou Y."/>
            <person name="Li Q."/>
            <person name="Zhang J."/>
            <person name="Bourne D.G."/>
            <person name="Lyu Y."/>
            <person name="Liu C."/>
            <person name="Zhang S."/>
        </authorList>
    </citation>
    <scope>NUCLEOTIDE SEQUENCE [LARGE SCALE GENOMIC DNA]</scope>
    <source>
        <strain evidence="2 3">SCSIO 13291</strain>
    </source>
</reference>
<proteinExistence type="predicted"/>
<evidence type="ECO:0000313" key="2">
    <source>
        <dbReference type="EMBL" id="WZW98383.1"/>
    </source>
</evidence>
<keyword evidence="1" id="KW-0812">Transmembrane</keyword>
<evidence type="ECO:0000256" key="1">
    <source>
        <dbReference type="SAM" id="Phobius"/>
    </source>
</evidence>
<sequence length="185" mass="20357">MPRSRVNRSRSAVFTVVGPCRVQGLRVPSWLAWVTRLSLLTLAAIPVHQLFYAILGPHYVTPFGVMGISEATFAAWCVAMVILPGYLWITFAGWLQQRSQWRAFLTQARTLGADVIRVECVEDVSGTASTVNARSVTAQGDTADAHRVVVWDSARDVRPDTWVALSESRRVLATATSAERDADLS</sequence>
<keyword evidence="1" id="KW-1133">Transmembrane helix</keyword>
<dbReference type="Proteomes" id="UP001434337">
    <property type="component" value="Chromosome"/>
</dbReference>
<organism evidence="2 3">
    <name type="scientific">Propioniciclava soli</name>
    <dbReference type="NCBI Taxonomy" id="2775081"/>
    <lineage>
        <taxon>Bacteria</taxon>
        <taxon>Bacillati</taxon>
        <taxon>Actinomycetota</taxon>
        <taxon>Actinomycetes</taxon>
        <taxon>Propionibacteriales</taxon>
        <taxon>Propionibacteriaceae</taxon>
        <taxon>Propioniciclava</taxon>
    </lineage>
</organism>
<feature type="transmembrane region" description="Helical" evidence="1">
    <location>
        <begin position="73"/>
        <end position="95"/>
    </location>
</feature>
<evidence type="ECO:0000313" key="3">
    <source>
        <dbReference type="Proteomes" id="UP001434337"/>
    </source>
</evidence>
<gene>
    <name evidence="2" type="ORF">PCC79_16070</name>
</gene>
<accession>A0ABZ3C7C7</accession>
<feature type="transmembrane region" description="Helical" evidence="1">
    <location>
        <begin position="30"/>
        <end position="53"/>
    </location>
</feature>
<name>A0ABZ3C7C7_9ACTN</name>
<dbReference type="RefSeq" id="WP_342372434.1">
    <property type="nucleotide sequence ID" value="NZ_CP115965.1"/>
</dbReference>
<dbReference type="EMBL" id="CP115965">
    <property type="protein sequence ID" value="WZW98383.1"/>
    <property type="molecule type" value="Genomic_DNA"/>
</dbReference>
<keyword evidence="3" id="KW-1185">Reference proteome</keyword>
<keyword evidence="1" id="KW-0472">Membrane</keyword>